<accession>A0A553P4U8</accession>
<organism evidence="1 2">
    <name type="scientific">Tigriopus californicus</name>
    <name type="common">Marine copepod</name>
    <dbReference type="NCBI Taxonomy" id="6832"/>
    <lineage>
        <taxon>Eukaryota</taxon>
        <taxon>Metazoa</taxon>
        <taxon>Ecdysozoa</taxon>
        <taxon>Arthropoda</taxon>
        <taxon>Crustacea</taxon>
        <taxon>Multicrustacea</taxon>
        <taxon>Hexanauplia</taxon>
        <taxon>Copepoda</taxon>
        <taxon>Harpacticoida</taxon>
        <taxon>Harpacticidae</taxon>
        <taxon>Tigriopus</taxon>
    </lineage>
</organism>
<evidence type="ECO:0000313" key="1">
    <source>
        <dbReference type="EMBL" id="TRY72705.1"/>
    </source>
</evidence>
<dbReference type="PANTHER" id="PTHR33236:SF5">
    <property type="entry name" value="CUB DOMAIN-CONTAINING PROTEIN"/>
    <property type="match status" value="1"/>
</dbReference>
<reference evidence="1 2" key="1">
    <citation type="journal article" date="2018" name="Nat. Ecol. Evol.">
        <title>Genomic signatures of mitonuclear coevolution across populations of Tigriopus californicus.</title>
        <authorList>
            <person name="Barreto F.S."/>
            <person name="Watson E.T."/>
            <person name="Lima T.G."/>
            <person name="Willett C.S."/>
            <person name="Edmands S."/>
            <person name="Li W."/>
            <person name="Burton R.S."/>
        </authorList>
    </citation>
    <scope>NUCLEOTIDE SEQUENCE [LARGE SCALE GENOMIC DNA]</scope>
    <source>
        <strain evidence="1 2">San Diego</strain>
    </source>
</reference>
<evidence type="ECO:0008006" key="3">
    <source>
        <dbReference type="Google" id="ProtNLM"/>
    </source>
</evidence>
<proteinExistence type="predicted"/>
<keyword evidence="2" id="KW-1185">Reference proteome</keyword>
<protein>
    <recommendedName>
        <fullName evidence="3">CUB domain-containing protein</fullName>
    </recommendedName>
</protein>
<feature type="non-terminal residue" evidence="1">
    <location>
        <position position="1"/>
    </location>
</feature>
<dbReference type="Proteomes" id="UP000318571">
    <property type="component" value="Chromosome 7"/>
</dbReference>
<comment type="caution">
    <text evidence="1">The sequence shown here is derived from an EMBL/GenBank/DDBJ whole genome shotgun (WGS) entry which is preliminary data.</text>
</comment>
<gene>
    <name evidence="1" type="ORF">TCAL_16184</name>
</gene>
<name>A0A553P4U8_TIGCA</name>
<sequence>QDSCPLASDGSMFGTCVTAAECSNQGGSAHGSCFSGFGACCSFTLCGCGGTVTKNCSYIQICLKGQHFSKYMFVFRKQNSPVQQPHLKIAYSTLITLQTQDSCLLASDGSMFGTCLIAAKMFQSRLDFGSFEIAQPPTTGVALDEDCLDSGDSWSSKSPTQANPPVIWIDYWTTQLDFGSFEIAQPPTTGVALDEDCLDSGDSLVLKSPTQANPPVICGLITGQHMYIEIGDSGTAGSATITIGPMIGTRTYQIKVTYLECSNLS</sequence>
<dbReference type="PANTHER" id="PTHR33236">
    <property type="entry name" value="INTRAFLAGELLAR TRANSPORT PROTEIN 122 FAMILY PROTEIN-RELATED"/>
    <property type="match status" value="1"/>
</dbReference>
<dbReference type="AlphaFoldDB" id="A0A553P4U8"/>
<evidence type="ECO:0000313" key="2">
    <source>
        <dbReference type="Proteomes" id="UP000318571"/>
    </source>
</evidence>
<dbReference type="EMBL" id="VCGU01000008">
    <property type="protein sequence ID" value="TRY72705.1"/>
    <property type="molecule type" value="Genomic_DNA"/>
</dbReference>
<feature type="non-terminal residue" evidence="1">
    <location>
        <position position="265"/>
    </location>
</feature>